<protein>
    <recommendedName>
        <fullName evidence="5">DUSP domain-containing protein</fullName>
    </recommendedName>
</protein>
<dbReference type="SMART" id="SM00239">
    <property type="entry name" value="C2"/>
    <property type="match status" value="1"/>
</dbReference>
<dbReference type="InterPro" id="IPR006615">
    <property type="entry name" value="Pept_C19_DUSP"/>
</dbReference>
<evidence type="ECO:0000259" key="1">
    <source>
        <dbReference type="PROSITE" id="PS50004"/>
    </source>
</evidence>
<dbReference type="RefSeq" id="XP_008610413.1">
    <property type="nucleotide sequence ID" value="XM_008612191.1"/>
</dbReference>
<dbReference type="GeneID" id="19947139"/>
<dbReference type="SUPFAM" id="SSF143791">
    <property type="entry name" value="DUSP-like"/>
    <property type="match status" value="1"/>
</dbReference>
<evidence type="ECO:0008006" key="5">
    <source>
        <dbReference type="Google" id="ProtNLM"/>
    </source>
</evidence>
<name>T0S0Q2_SAPDV</name>
<dbReference type="PROSITE" id="PS50004">
    <property type="entry name" value="C2"/>
    <property type="match status" value="1"/>
</dbReference>
<evidence type="ECO:0000259" key="2">
    <source>
        <dbReference type="PROSITE" id="PS51283"/>
    </source>
</evidence>
<dbReference type="Pfam" id="PF06337">
    <property type="entry name" value="DUSP"/>
    <property type="match status" value="1"/>
</dbReference>
<dbReference type="OMA" id="GETWFAV"/>
<sequence length="352" mass="39383">MGGDKTTRVAILLKGCRNLLPIDGLSSNNNVFCEAFLIEKDGRSRVKHKTKAIRATLNPMWHLRIDFGVVALDDIGGLVFSVKHSGKFGMKILDLGDVVLSPDDLLDMKLRPADNEWYDLEPTPEMEKRGWGNRPLGAIRVASDTPGEFVTPQLEPAQRVPSSASAVLAGSRTLSQMTTSECRPTSMSFEDDFNPNHIPMLRSASHIPMLSSLQSTSSFMEDHDPARELKLLKRFAHRYPGRGETWFVISAQWVQTWLEFVTSPSPMDASLPGVISNMMLVEDSPTGTHLELRRDLQLKQDFRLIDKDSWKLYCLWYGGGPTITVVIPELIPSVSGWMRSMRLHEHAEILAG</sequence>
<organism evidence="3 4">
    <name type="scientific">Saprolegnia diclina (strain VS20)</name>
    <dbReference type="NCBI Taxonomy" id="1156394"/>
    <lineage>
        <taxon>Eukaryota</taxon>
        <taxon>Sar</taxon>
        <taxon>Stramenopiles</taxon>
        <taxon>Oomycota</taxon>
        <taxon>Saprolegniomycetes</taxon>
        <taxon>Saprolegniales</taxon>
        <taxon>Saprolegniaceae</taxon>
        <taxon>Saprolegnia</taxon>
    </lineage>
</organism>
<dbReference type="AlphaFoldDB" id="T0S0Q2"/>
<evidence type="ECO:0000313" key="3">
    <source>
        <dbReference type="EMBL" id="EQC36307.1"/>
    </source>
</evidence>
<dbReference type="InterPro" id="IPR035927">
    <property type="entry name" value="DUSP-like_sf"/>
</dbReference>
<dbReference type="VEuPathDB" id="FungiDB:SDRG_06412"/>
<dbReference type="InParanoid" id="T0S0Q2"/>
<feature type="domain" description="C2" evidence="1">
    <location>
        <begin position="1"/>
        <end position="118"/>
    </location>
</feature>
<dbReference type="STRING" id="1156394.T0S0Q2"/>
<dbReference type="OrthoDB" id="73004at2759"/>
<dbReference type="eggNOG" id="ENOG502QWD5">
    <property type="taxonomic scope" value="Eukaryota"/>
</dbReference>
<dbReference type="Proteomes" id="UP000030762">
    <property type="component" value="Unassembled WGS sequence"/>
</dbReference>
<accession>T0S0Q2</accession>
<dbReference type="Gene3D" id="2.60.40.150">
    <property type="entry name" value="C2 domain"/>
    <property type="match status" value="1"/>
</dbReference>
<gene>
    <name evidence="3" type="ORF">SDRG_06412</name>
</gene>
<dbReference type="InterPro" id="IPR035892">
    <property type="entry name" value="C2_domain_sf"/>
</dbReference>
<dbReference type="GO" id="GO:0004843">
    <property type="term" value="F:cysteine-type deubiquitinase activity"/>
    <property type="evidence" value="ECO:0007669"/>
    <property type="project" value="InterPro"/>
</dbReference>
<dbReference type="Gene3D" id="3.30.2230.10">
    <property type="entry name" value="DUSP-like"/>
    <property type="match status" value="1"/>
</dbReference>
<dbReference type="PROSITE" id="PS51283">
    <property type="entry name" value="DUSP"/>
    <property type="match status" value="1"/>
</dbReference>
<evidence type="ECO:0000313" key="4">
    <source>
        <dbReference type="Proteomes" id="UP000030762"/>
    </source>
</evidence>
<proteinExistence type="predicted"/>
<dbReference type="InterPro" id="IPR000008">
    <property type="entry name" value="C2_dom"/>
</dbReference>
<dbReference type="SMART" id="SM00695">
    <property type="entry name" value="DUSP"/>
    <property type="match status" value="1"/>
</dbReference>
<dbReference type="EMBL" id="JH767148">
    <property type="protein sequence ID" value="EQC36307.1"/>
    <property type="molecule type" value="Genomic_DNA"/>
</dbReference>
<dbReference type="Pfam" id="PF00168">
    <property type="entry name" value="C2"/>
    <property type="match status" value="1"/>
</dbReference>
<keyword evidence="4" id="KW-1185">Reference proteome</keyword>
<dbReference type="SUPFAM" id="SSF49562">
    <property type="entry name" value="C2 domain (Calcium/lipid-binding domain, CaLB)"/>
    <property type="match status" value="1"/>
</dbReference>
<feature type="domain" description="DUSP" evidence="2">
    <location>
        <begin position="223"/>
        <end position="329"/>
    </location>
</feature>
<dbReference type="CDD" id="cd00030">
    <property type="entry name" value="C2"/>
    <property type="match status" value="1"/>
</dbReference>
<reference evidence="3 4" key="1">
    <citation type="submission" date="2012-04" db="EMBL/GenBank/DDBJ databases">
        <title>The Genome Sequence of Saprolegnia declina VS20.</title>
        <authorList>
            <consortium name="The Broad Institute Genome Sequencing Platform"/>
            <person name="Russ C."/>
            <person name="Nusbaum C."/>
            <person name="Tyler B."/>
            <person name="van West P."/>
            <person name="Dieguez-Uribeondo J."/>
            <person name="de Bruijn I."/>
            <person name="Tripathy S."/>
            <person name="Jiang R."/>
            <person name="Young S.K."/>
            <person name="Zeng Q."/>
            <person name="Gargeya S."/>
            <person name="Fitzgerald M."/>
            <person name="Haas B."/>
            <person name="Abouelleil A."/>
            <person name="Alvarado L."/>
            <person name="Arachchi H.M."/>
            <person name="Berlin A."/>
            <person name="Chapman S.B."/>
            <person name="Goldberg J."/>
            <person name="Griggs A."/>
            <person name="Gujja S."/>
            <person name="Hansen M."/>
            <person name="Howarth C."/>
            <person name="Imamovic A."/>
            <person name="Larimer J."/>
            <person name="McCowen C."/>
            <person name="Montmayeur A."/>
            <person name="Murphy C."/>
            <person name="Neiman D."/>
            <person name="Pearson M."/>
            <person name="Priest M."/>
            <person name="Roberts A."/>
            <person name="Saif S."/>
            <person name="Shea T."/>
            <person name="Sisk P."/>
            <person name="Sykes S."/>
            <person name="Wortman J."/>
            <person name="Nusbaum C."/>
            <person name="Birren B."/>
        </authorList>
    </citation>
    <scope>NUCLEOTIDE SEQUENCE [LARGE SCALE GENOMIC DNA]</scope>
    <source>
        <strain evidence="3 4">VS20</strain>
    </source>
</reference>